<evidence type="ECO:0000313" key="2">
    <source>
        <dbReference type="EMBL" id="MQL85919.1"/>
    </source>
</evidence>
<sequence length="122" mass="13668">MSGDETSFQGRKPSFRTPKLCSQSTISPFPRFSNSSVSLDYANRWRGSNTESTCHGDRKLCSTRRENSSPGRRYGCINIADIVTPSGIGIAYVITIRNLHFETVDMALILRNSVMGPKFCRR</sequence>
<protein>
    <submittedName>
        <fullName evidence="2">Uncharacterized protein</fullName>
    </submittedName>
</protein>
<proteinExistence type="predicted"/>
<dbReference type="Proteomes" id="UP000652761">
    <property type="component" value="Unassembled WGS sequence"/>
</dbReference>
<name>A0A843V2G0_COLES</name>
<feature type="region of interest" description="Disordered" evidence="1">
    <location>
        <begin position="48"/>
        <end position="70"/>
    </location>
</feature>
<evidence type="ECO:0000313" key="3">
    <source>
        <dbReference type="Proteomes" id="UP000652761"/>
    </source>
</evidence>
<gene>
    <name evidence="2" type="ORF">Taro_018440</name>
</gene>
<reference evidence="2" key="1">
    <citation type="submission" date="2017-07" db="EMBL/GenBank/DDBJ databases">
        <title>Taro Niue Genome Assembly and Annotation.</title>
        <authorList>
            <person name="Atibalentja N."/>
            <person name="Keating K."/>
            <person name="Fields C.J."/>
        </authorList>
    </citation>
    <scope>NUCLEOTIDE SEQUENCE</scope>
    <source>
        <strain evidence="2">Niue_2</strain>
        <tissue evidence="2">Leaf</tissue>
    </source>
</reference>
<dbReference type="AlphaFoldDB" id="A0A843V2G0"/>
<keyword evidence="3" id="KW-1185">Reference proteome</keyword>
<feature type="compositionally biased region" description="Basic and acidic residues" evidence="1">
    <location>
        <begin position="54"/>
        <end position="67"/>
    </location>
</feature>
<organism evidence="2 3">
    <name type="scientific">Colocasia esculenta</name>
    <name type="common">Wild taro</name>
    <name type="synonym">Arum esculentum</name>
    <dbReference type="NCBI Taxonomy" id="4460"/>
    <lineage>
        <taxon>Eukaryota</taxon>
        <taxon>Viridiplantae</taxon>
        <taxon>Streptophyta</taxon>
        <taxon>Embryophyta</taxon>
        <taxon>Tracheophyta</taxon>
        <taxon>Spermatophyta</taxon>
        <taxon>Magnoliopsida</taxon>
        <taxon>Liliopsida</taxon>
        <taxon>Araceae</taxon>
        <taxon>Aroideae</taxon>
        <taxon>Colocasieae</taxon>
        <taxon>Colocasia</taxon>
    </lineage>
</organism>
<accession>A0A843V2G0</accession>
<feature type="non-terminal residue" evidence="2">
    <location>
        <position position="122"/>
    </location>
</feature>
<dbReference type="EMBL" id="NMUH01000858">
    <property type="protein sequence ID" value="MQL85919.1"/>
    <property type="molecule type" value="Genomic_DNA"/>
</dbReference>
<feature type="region of interest" description="Disordered" evidence="1">
    <location>
        <begin position="1"/>
        <end position="22"/>
    </location>
</feature>
<evidence type="ECO:0000256" key="1">
    <source>
        <dbReference type="SAM" id="MobiDB-lite"/>
    </source>
</evidence>
<comment type="caution">
    <text evidence="2">The sequence shown here is derived from an EMBL/GenBank/DDBJ whole genome shotgun (WGS) entry which is preliminary data.</text>
</comment>